<keyword evidence="1" id="KW-0378">Hydrolase</keyword>
<dbReference type="Pfam" id="PF00648">
    <property type="entry name" value="Peptidase_C2"/>
    <property type="match status" value="1"/>
</dbReference>
<gene>
    <name evidence="4" type="ORF">P8192_01095</name>
</gene>
<dbReference type="Proteomes" id="UP001219037">
    <property type="component" value="Chromosome"/>
</dbReference>
<sequence length="451" mass="48695">MGIDANLIGDVPGQPEGILASATKVRDLADALQTDYDDAWAAKELPDIWEGEAAEAYNTVIYDQSVQISDLKEGVSRASGALEDYGWVVRTEQQRCDGIRDRMLELDAVVETATGLVEMMRAHLQVMPEVAEHQQAYVESVATVRQAAVTCAALLAEGAHVEVYNYNDQGQDLGARTDLRQDQMEKIASDLENGRIYPDDINQRGIGDCYLLAALSSMARTSEGREHISGMVKPHYENGELTGFMVTLPRDPNDPHSGEGRTVFVDETYVHGSTGTSADANVFSVIEAAYGQVYPAGTLPENSEGNGLTGGRPDDSLEELTDTDSEVVHRKRGVFGWGAGYDDGQREQITAATEEGRPVVAATAGISDEERKEGVGIVTVTIEGEEQQIEMVGTHAYEVVSSDENGVTLRNPWGYNNPGSGTTPMGATFTISWEDFEDYSSDVSIGGGYSS</sequence>
<dbReference type="EMBL" id="CP121252">
    <property type="protein sequence ID" value="WFP16754.1"/>
    <property type="molecule type" value="Genomic_DNA"/>
</dbReference>
<evidence type="ECO:0000259" key="3">
    <source>
        <dbReference type="PROSITE" id="PS50203"/>
    </source>
</evidence>
<protein>
    <submittedName>
        <fullName evidence="4">C2 family cysteine protease</fullName>
    </submittedName>
</protein>
<proteinExistence type="predicted"/>
<feature type="domain" description="Calpain catalytic" evidence="3">
    <location>
        <begin position="198"/>
        <end position="438"/>
    </location>
</feature>
<keyword evidence="1" id="KW-0788">Thiol protease</keyword>
<dbReference type="PROSITE" id="PS50203">
    <property type="entry name" value="CALPAIN_CAT"/>
    <property type="match status" value="1"/>
</dbReference>
<accession>A0ABY8H7E4</accession>
<keyword evidence="1 4" id="KW-0645">Protease</keyword>
<dbReference type="GO" id="GO:0006508">
    <property type="term" value="P:proteolysis"/>
    <property type="evidence" value="ECO:0007669"/>
    <property type="project" value="UniProtKB-KW"/>
</dbReference>
<feature type="active site" evidence="1">
    <location>
        <position position="395"/>
    </location>
</feature>
<dbReference type="SUPFAM" id="SSF54001">
    <property type="entry name" value="Cysteine proteinases"/>
    <property type="match status" value="1"/>
</dbReference>
<evidence type="ECO:0000256" key="2">
    <source>
        <dbReference type="SAM" id="MobiDB-lite"/>
    </source>
</evidence>
<feature type="region of interest" description="Disordered" evidence="2">
    <location>
        <begin position="297"/>
        <end position="322"/>
    </location>
</feature>
<name>A0ABY8H7E4_9MICC</name>
<dbReference type="RefSeq" id="WP_278157848.1">
    <property type="nucleotide sequence ID" value="NZ_CP121252.1"/>
</dbReference>
<feature type="active site" evidence="1">
    <location>
        <position position="209"/>
    </location>
</feature>
<keyword evidence="5" id="KW-1185">Reference proteome</keyword>
<dbReference type="GO" id="GO:0008233">
    <property type="term" value="F:peptidase activity"/>
    <property type="evidence" value="ECO:0007669"/>
    <property type="project" value="UniProtKB-KW"/>
</dbReference>
<evidence type="ECO:0000313" key="5">
    <source>
        <dbReference type="Proteomes" id="UP001219037"/>
    </source>
</evidence>
<evidence type="ECO:0000256" key="1">
    <source>
        <dbReference type="PROSITE-ProRule" id="PRU00239"/>
    </source>
</evidence>
<dbReference type="InterPro" id="IPR001300">
    <property type="entry name" value="Peptidase_C2_calpain_cat"/>
</dbReference>
<organism evidence="4 5">
    <name type="scientific">Citricoccus muralis</name>
    <dbReference type="NCBI Taxonomy" id="169134"/>
    <lineage>
        <taxon>Bacteria</taxon>
        <taxon>Bacillati</taxon>
        <taxon>Actinomycetota</taxon>
        <taxon>Actinomycetes</taxon>
        <taxon>Micrococcales</taxon>
        <taxon>Micrococcaceae</taxon>
        <taxon>Citricoccus</taxon>
    </lineage>
</organism>
<reference evidence="4 5" key="1">
    <citation type="submission" date="2023-04" db="EMBL/GenBank/DDBJ databases">
        <title>Funneling lignin-derived compounds into biodiesel using alkali-halophilic Citricoccus sp. P2.</title>
        <authorList>
            <person name="Luo C.-B."/>
        </authorList>
    </citation>
    <scope>NUCLEOTIDE SEQUENCE [LARGE SCALE GENOMIC DNA]</scope>
    <source>
        <strain evidence="4 5">P2</strain>
    </source>
</reference>
<feature type="active site" evidence="1">
    <location>
        <position position="411"/>
    </location>
</feature>
<dbReference type="InterPro" id="IPR038765">
    <property type="entry name" value="Papain-like_cys_pep_sf"/>
</dbReference>
<evidence type="ECO:0000313" key="4">
    <source>
        <dbReference type="EMBL" id="WFP16754.1"/>
    </source>
</evidence>